<dbReference type="EMBL" id="CAEKKB010000006">
    <property type="protein sequence ID" value="CAB4313582.1"/>
    <property type="molecule type" value="Genomic_DNA"/>
</dbReference>
<feature type="domain" description="Zinc knuckle CX2CX4HX4C" evidence="1">
    <location>
        <begin position="125"/>
        <end position="152"/>
    </location>
</feature>
<name>A0A6J5XND5_PRUAR</name>
<evidence type="ECO:0000259" key="1">
    <source>
        <dbReference type="Pfam" id="PF14392"/>
    </source>
</evidence>
<dbReference type="Pfam" id="PF14392">
    <property type="entry name" value="zf-CCHC_4"/>
    <property type="match status" value="1"/>
</dbReference>
<dbReference type="PANTHER" id="PTHR31286:SF178">
    <property type="entry name" value="DUF4283 DOMAIN-CONTAINING PROTEIN"/>
    <property type="match status" value="1"/>
</dbReference>
<evidence type="ECO:0000313" key="2">
    <source>
        <dbReference type="EMBL" id="CAB4313582.1"/>
    </source>
</evidence>
<organism evidence="2 3">
    <name type="scientific">Prunus armeniaca</name>
    <name type="common">Apricot</name>
    <name type="synonym">Armeniaca vulgaris</name>
    <dbReference type="NCBI Taxonomy" id="36596"/>
    <lineage>
        <taxon>Eukaryota</taxon>
        <taxon>Viridiplantae</taxon>
        <taxon>Streptophyta</taxon>
        <taxon>Embryophyta</taxon>
        <taxon>Tracheophyta</taxon>
        <taxon>Spermatophyta</taxon>
        <taxon>Magnoliopsida</taxon>
        <taxon>eudicotyledons</taxon>
        <taxon>Gunneridae</taxon>
        <taxon>Pentapetalae</taxon>
        <taxon>rosids</taxon>
        <taxon>fabids</taxon>
        <taxon>Rosales</taxon>
        <taxon>Rosaceae</taxon>
        <taxon>Amygdaloideae</taxon>
        <taxon>Amygdaleae</taxon>
        <taxon>Prunus</taxon>
    </lineage>
</organism>
<dbReference type="OrthoDB" id="1165906at2759"/>
<dbReference type="Proteomes" id="UP000507245">
    <property type="component" value="Unassembled WGS sequence"/>
</dbReference>
<proteinExistence type="predicted"/>
<dbReference type="InterPro" id="IPR040256">
    <property type="entry name" value="At4g02000-like"/>
</dbReference>
<dbReference type="InterPro" id="IPR025836">
    <property type="entry name" value="Zn_knuckle_CX2CX4HX4C"/>
</dbReference>
<gene>
    <name evidence="2" type="ORF">ORAREDHAP_LOCUS36813</name>
</gene>
<reference evidence="3" key="1">
    <citation type="journal article" date="2020" name="Genome Biol.">
        <title>Gamete binning: chromosome-level and haplotype-resolved genome assembly enabled by high-throughput single-cell sequencing of gamete genomes.</title>
        <authorList>
            <person name="Campoy J.A."/>
            <person name="Sun H."/>
            <person name="Goel M."/>
            <person name="Jiao W.-B."/>
            <person name="Folz-Donahue K."/>
            <person name="Wang N."/>
            <person name="Rubio M."/>
            <person name="Liu C."/>
            <person name="Kukat C."/>
            <person name="Ruiz D."/>
            <person name="Huettel B."/>
            <person name="Schneeberger K."/>
        </authorList>
    </citation>
    <scope>NUCLEOTIDE SEQUENCE [LARGE SCALE GENOMIC DNA]</scope>
    <source>
        <strain evidence="3">cv. Rojo Pasion</strain>
    </source>
</reference>
<evidence type="ECO:0000313" key="3">
    <source>
        <dbReference type="Proteomes" id="UP000507245"/>
    </source>
</evidence>
<protein>
    <recommendedName>
        <fullName evidence="1">Zinc knuckle CX2CX4HX4C domain-containing protein</fullName>
    </recommendedName>
</protein>
<accession>A0A6J5XND5</accession>
<keyword evidence="3" id="KW-1185">Reference proteome</keyword>
<dbReference type="AlphaFoldDB" id="A0A6J5XND5"/>
<sequence>MGTIEVLWAKENVYSISVGDEAMARRLMDGNPWFIKGFTFTAKSWPLYHSLDIIPDRAIFWVQVHGFPRNMCSPGNARKLGARIGYVMKIEDVDEVGFKGFLRMRIDLDASKPLPPGFSMPCQVTGRRKIRLRYEGLKEFCMQCGRLGHSCGYMLVPNPKLELDGWKYDEGMHATMTSKRSTFLFQPRVKKSIIGGMDNSHW</sequence>
<dbReference type="PANTHER" id="PTHR31286">
    <property type="entry name" value="GLYCINE-RICH CELL WALL STRUCTURAL PROTEIN 1.8-LIKE"/>
    <property type="match status" value="1"/>
</dbReference>